<keyword evidence="5 10" id="KW-0931">ER-Golgi transport</keyword>
<comment type="function">
    <text evidence="10">The coatomer is a cytosolic protein complex that binds to dilysine motifs and reversibly associates with Golgi non-clathrin-coated vesicles, which further mediate biosynthetic protein transport from the ER, via the Golgi up to the trans Golgi network. Coatomer complex is required for budding from Golgi membranes, and is essential for the retrograde Golgi-to-ER transport of dilysine-tagged proteins.</text>
</comment>
<comment type="caution">
    <text evidence="14">The sequence shown here is derived from an EMBL/GenBank/DDBJ whole genome shotgun (WGS) entry which is preliminary data.</text>
</comment>
<comment type="subcellular location">
    <subcellularLocation>
        <location evidence="10 11">Cytoplasm</location>
    </subcellularLocation>
    <subcellularLocation>
        <location evidence="10 11">Cytoplasmic vesicle</location>
        <location evidence="10 11">COPI-coated vesicle membrane</location>
        <topology evidence="10 11">Peripheral membrane protein</topology>
        <orientation evidence="10 11">Cytoplasmic side</orientation>
    </subcellularLocation>
    <subcellularLocation>
        <location evidence="10 11">Golgi apparatus membrane</location>
        <topology evidence="10 11">Peripheral membrane protein</topology>
        <orientation evidence="10 11">Cytoplasmic side</orientation>
    </subcellularLocation>
</comment>
<evidence type="ECO:0000256" key="5">
    <source>
        <dbReference type="ARBA" id="ARBA00022892"/>
    </source>
</evidence>
<dbReference type="Gene3D" id="3.30.450.60">
    <property type="match status" value="1"/>
</dbReference>
<evidence type="ECO:0000256" key="10">
    <source>
        <dbReference type="RuleBase" id="RU364018"/>
    </source>
</evidence>
<dbReference type="GO" id="GO:0030126">
    <property type="term" value="C:COPI vesicle coat"/>
    <property type="evidence" value="ECO:0007669"/>
    <property type="project" value="UniProtKB-UniRule"/>
</dbReference>
<dbReference type="InterPro" id="IPR011012">
    <property type="entry name" value="Longin-like_dom_sf"/>
</dbReference>
<evidence type="ECO:0000256" key="3">
    <source>
        <dbReference type="ARBA" id="ARBA00022448"/>
    </source>
</evidence>
<evidence type="ECO:0000256" key="1">
    <source>
        <dbReference type="ARBA" id="ARBA00010516"/>
    </source>
</evidence>
<comment type="similarity">
    <text evidence="1 10">Belongs to the adaptor complexes medium subunit family. Delta-COP subfamily.</text>
</comment>
<dbReference type="GO" id="GO:0006890">
    <property type="term" value="P:retrograde vesicle-mediated transport, Golgi to endoplasmic reticulum"/>
    <property type="evidence" value="ECO:0007669"/>
    <property type="project" value="UniProtKB-UniRule"/>
</dbReference>
<dbReference type="Proteomes" id="UP000275385">
    <property type="component" value="Unassembled WGS sequence"/>
</dbReference>
<dbReference type="Pfam" id="PF01217">
    <property type="entry name" value="Clat_adaptor_s"/>
    <property type="match status" value="1"/>
</dbReference>
<evidence type="ECO:0000256" key="2">
    <source>
        <dbReference type="ARBA" id="ARBA00011775"/>
    </source>
</evidence>
<evidence type="ECO:0000256" key="6">
    <source>
        <dbReference type="ARBA" id="ARBA00022927"/>
    </source>
</evidence>
<evidence type="ECO:0000256" key="9">
    <source>
        <dbReference type="ARBA" id="ARBA00023329"/>
    </source>
</evidence>
<dbReference type="OrthoDB" id="10266042at2759"/>
<dbReference type="GO" id="GO:0015031">
    <property type="term" value="P:protein transport"/>
    <property type="evidence" value="ECO:0007669"/>
    <property type="project" value="UniProtKB-KW"/>
</dbReference>
<dbReference type="Gene3D" id="2.60.40.1170">
    <property type="entry name" value="Mu homology domain, subdomain B"/>
    <property type="match status" value="2"/>
</dbReference>
<evidence type="ECO:0000256" key="7">
    <source>
        <dbReference type="ARBA" id="ARBA00023034"/>
    </source>
</evidence>
<accession>A0A420Y4P6</accession>
<name>A0A420Y4P6_9PEZI</name>
<reference evidence="14 15" key="1">
    <citation type="submission" date="2018-08" db="EMBL/GenBank/DDBJ databases">
        <title>Draft genome of the lignicolous fungus Coniochaeta pulveracea.</title>
        <authorList>
            <person name="Borstlap C.J."/>
            <person name="De Witt R.N."/>
            <person name="Botha A."/>
            <person name="Volschenk H."/>
        </authorList>
    </citation>
    <scope>NUCLEOTIDE SEQUENCE [LARGE SCALE GENOMIC DNA]</scope>
    <source>
        <strain evidence="14 15">CAB683</strain>
    </source>
</reference>
<dbReference type="GO" id="GO:0006888">
    <property type="term" value="P:endoplasmic reticulum to Golgi vesicle-mediated transport"/>
    <property type="evidence" value="ECO:0007669"/>
    <property type="project" value="TreeGrafter"/>
</dbReference>
<dbReference type="GO" id="GO:0000139">
    <property type="term" value="C:Golgi membrane"/>
    <property type="evidence" value="ECO:0007669"/>
    <property type="project" value="UniProtKB-SubCell"/>
</dbReference>
<dbReference type="PROSITE" id="PS51072">
    <property type="entry name" value="MHD"/>
    <property type="match status" value="1"/>
</dbReference>
<keyword evidence="8 10" id="KW-0472">Membrane</keyword>
<evidence type="ECO:0000256" key="8">
    <source>
        <dbReference type="ARBA" id="ARBA00023136"/>
    </source>
</evidence>
<keyword evidence="15" id="KW-1185">Reference proteome</keyword>
<keyword evidence="6 10" id="KW-0653">Protein transport</keyword>
<dbReference type="STRING" id="177199.A0A420Y4P6"/>
<comment type="subunit">
    <text evidence="2 10">Oligomeric complex that consists of at least the alpha, beta, beta', gamma, delta, epsilon and zeta subunits.</text>
</comment>
<keyword evidence="3 10" id="KW-0813">Transport</keyword>
<feature type="compositionally biased region" description="Basic and acidic residues" evidence="12">
    <location>
        <begin position="155"/>
        <end position="175"/>
    </location>
</feature>
<dbReference type="GO" id="GO:0051645">
    <property type="term" value="P:Golgi localization"/>
    <property type="evidence" value="ECO:0007669"/>
    <property type="project" value="TreeGrafter"/>
</dbReference>
<evidence type="ECO:0000313" key="15">
    <source>
        <dbReference type="Proteomes" id="UP000275385"/>
    </source>
</evidence>
<dbReference type="SUPFAM" id="SSF64356">
    <property type="entry name" value="SNARE-like"/>
    <property type="match status" value="1"/>
</dbReference>
<evidence type="ECO:0000313" key="14">
    <source>
        <dbReference type="EMBL" id="RKU42864.1"/>
    </source>
</evidence>
<dbReference type="InterPro" id="IPR027059">
    <property type="entry name" value="Coatomer_dsu"/>
</dbReference>
<feature type="region of interest" description="Disordered" evidence="12">
    <location>
        <begin position="155"/>
        <end position="196"/>
    </location>
</feature>
<feature type="domain" description="MHD" evidence="13">
    <location>
        <begin position="273"/>
        <end position="512"/>
    </location>
</feature>
<dbReference type="InterPro" id="IPR022775">
    <property type="entry name" value="AP_mu_sigma_su"/>
</dbReference>
<evidence type="ECO:0000256" key="12">
    <source>
        <dbReference type="SAM" id="MobiDB-lite"/>
    </source>
</evidence>
<evidence type="ECO:0000256" key="4">
    <source>
        <dbReference type="ARBA" id="ARBA00022490"/>
    </source>
</evidence>
<dbReference type="FunFam" id="3.30.450.60:FF:000003">
    <property type="entry name" value="Coatomer subunit delta"/>
    <property type="match status" value="1"/>
</dbReference>
<dbReference type="Pfam" id="PF00928">
    <property type="entry name" value="Adap_comp_sub"/>
    <property type="match status" value="1"/>
</dbReference>
<dbReference type="CDD" id="cd14830">
    <property type="entry name" value="Delta_COP_N"/>
    <property type="match status" value="1"/>
</dbReference>
<dbReference type="PANTHER" id="PTHR10121:SF0">
    <property type="entry name" value="COATOMER SUBUNIT DELTA"/>
    <property type="match status" value="1"/>
</dbReference>
<gene>
    <name evidence="14" type="ORF">DL546_003835</name>
</gene>
<organism evidence="14 15">
    <name type="scientific">Coniochaeta pulveracea</name>
    <dbReference type="NCBI Taxonomy" id="177199"/>
    <lineage>
        <taxon>Eukaryota</taxon>
        <taxon>Fungi</taxon>
        <taxon>Dikarya</taxon>
        <taxon>Ascomycota</taxon>
        <taxon>Pezizomycotina</taxon>
        <taxon>Sordariomycetes</taxon>
        <taxon>Sordariomycetidae</taxon>
        <taxon>Coniochaetales</taxon>
        <taxon>Coniochaetaceae</taxon>
        <taxon>Coniochaeta</taxon>
    </lineage>
</organism>
<keyword evidence="9 10" id="KW-0968">Cytoplasmic vesicle</keyword>
<keyword evidence="4 10" id="KW-0963">Cytoplasm</keyword>
<dbReference type="AlphaFoldDB" id="A0A420Y4P6"/>
<dbReference type="EMBL" id="QVQW01000050">
    <property type="protein sequence ID" value="RKU42864.1"/>
    <property type="molecule type" value="Genomic_DNA"/>
</dbReference>
<evidence type="ECO:0000259" key="13">
    <source>
        <dbReference type="PROSITE" id="PS51072"/>
    </source>
</evidence>
<keyword evidence="7 10" id="KW-0333">Golgi apparatus</keyword>
<proteinExistence type="inferred from homology"/>
<protein>
    <recommendedName>
        <fullName evidence="10">Coatomer subunit delta</fullName>
    </recommendedName>
</protein>
<dbReference type="PANTHER" id="PTHR10121">
    <property type="entry name" value="COATOMER SUBUNIT DELTA"/>
    <property type="match status" value="1"/>
</dbReference>
<dbReference type="InterPro" id="IPR036168">
    <property type="entry name" value="AP2_Mu_C_sf"/>
</dbReference>
<sequence length="512" mass="56773">MVVLAASICTRGGKAVLARSFHEMRRSRLETLLLSFPKLADSGTQHTTVEQDNVRFVYQPLDELYMVLITNKQSNILQDIDSLHLFAQVVTSTCKSLDEREILKNAYELLSAFDELVTLGYRENLTINQIKTFLEMESHEERIQEIIARNKELEATEERKRKAKQLEMQRKESARGARGGMPARAPVYPTYTPPSRPAATETYDTYEAEKNKAKFSAPKGKGMQLGKKSKTNDMFERVRGDMGHEVEEAPLVPVTAHVPAEPAAARHSTTLDRDAIHVTINESINAKLTREGACSSIAVNGDLNLRVSDPSLTKIKLGLTANATPGVQFRTHPNVDRNLFNSSKTIQMSNMAKGFPVNNAVPILRWRASPRADDTSALPISFTVWINKSGDGNCTLTIEYELTGGATLKDVSVIVPYSSSEPTVSSFDATYEVSGDSLEWSIGTVDEDNANGAFEFEAQTDDENEFFPMQVRFSRTTPWVDVDVNTVALIEEGADVSFSKDVKSVADSYVIE</sequence>
<dbReference type="InterPro" id="IPR028565">
    <property type="entry name" value="MHD"/>
</dbReference>
<evidence type="ECO:0000256" key="11">
    <source>
        <dbReference type="RuleBase" id="RU366052"/>
    </source>
</evidence>
<dbReference type="SUPFAM" id="SSF49447">
    <property type="entry name" value="Second domain of Mu2 adaptin subunit (ap50) of ap2 adaptor"/>
    <property type="match status" value="1"/>
</dbReference>
<dbReference type="CDD" id="cd09254">
    <property type="entry name" value="AP_delta-COPI_MHD"/>
    <property type="match status" value="1"/>
</dbReference>